<organism evidence="14 15">
    <name type="scientific">Cyphellophora attinorum</name>
    <dbReference type="NCBI Taxonomy" id="1664694"/>
    <lineage>
        <taxon>Eukaryota</taxon>
        <taxon>Fungi</taxon>
        <taxon>Dikarya</taxon>
        <taxon>Ascomycota</taxon>
        <taxon>Pezizomycotina</taxon>
        <taxon>Eurotiomycetes</taxon>
        <taxon>Chaetothyriomycetidae</taxon>
        <taxon>Chaetothyriales</taxon>
        <taxon>Cyphellophoraceae</taxon>
        <taxon>Cyphellophora</taxon>
    </lineage>
</organism>
<dbReference type="GeneID" id="28733482"/>
<dbReference type="PROSITE" id="PS51192">
    <property type="entry name" value="HELICASE_ATP_BIND_1"/>
    <property type="match status" value="1"/>
</dbReference>
<dbReference type="SMART" id="SM00487">
    <property type="entry name" value="DEXDc"/>
    <property type="match status" value="1"/>
</dbReference>
<name>A0A0N0NJ10_9EURO</name>
<dbReference type="InterPro" id="IPR049730">
    <property type="entry name" value="SNF2/RAD54-like_C"/>
</dbReference>
<dbReference type="InterPro" id="IPR050628">
    <property type="entry name" value="SNF2_RAD54_helicase_TF"/>
</dbReference>
<dbReference type="InterPro" id="IPR001841">
    <property type="entry name" value="Znf_RING"/>
</dbReference>
<dbReference type="Pfam" id="PF00176">
    <property type="entry name" value="SNF2-rel_dom"/>
    <property type="match status" value="1"/>
</dbReference>
<comment type="similarity">
    <text evidence="1">Belongs to the SNF2/RAD54 helicase family.</text>
</comment>
<gene>
    <name evidence="14" type="ORF">AB675_1695</name>
</gene>
<feature type="compositionally biased region" description="Basic residues" evidence="10">
    <location>
        <begin position="388"/>
        <end position="397"/>
    </location>
</feature>
<feature type="region of interest" description="Disordered" evidence="10">
    <location>
        <begin position="1022"/>
        <end position="1041"/>
    </location>
</feature>
<dbReference type="VEuPathDB" id="FungiDB:AB675_1695"/>
<feature type="domain" description="Helicase C-terminal" evidence="13">
    <location>
        <begin position="1062"/>
        <end position="1222"/>
    </location>
</feature>
<dbReference type="InterPro" id="IPR038718">
    <property type="entry name" value="SNF2-like_sf"/>
</dbReference>
<dbReference type="CDD" id="cd18793">
    <property type="entry name" value="SF2_C_SNF"/>
    <property type="match status" value="1"/>
</dbReference>
<feature type="compositionally biased region" description="Basic and acidic residues" evidence="10">
    <location>
        <begin position="171"/>
        <end position="191"/>
    </location>
</feature>
<dbReference type="GO" id="GO:0008094">
    <property type="term" value="F:ATP-dependent activity, acting on DNA"/>
    <property type="evidence" value="ECO:0007669"/>
    <property type="project" value="TreeGrafter"/>
</dbReference>
<dbReference type="SUPFAM" id="SSF57850">
    <property type="entry name" value="RING/U-box"/>
    <property type="match status" value="1"/>
</dbReference>
<proteinExistence type="inferred from homology"/>
<accession>A0A0N0NJ10</accession>
<keyword evidence="2" id="KW-0479">Metal-binding</keyword>
<feature type="region of interest" description="Disordered" evidence="10">
    <location>
        <begin position="284"/>
        <end position="313"/>
    </location>
</feature>
<feature type="compositionally biased region" description="Polar residues" evidence="10">
    <location>
        <begin position="883"/>
        <end position="896"/>
    </location>
</feature>
<feature type="region of interest" description="Disordered" evidence="10">
    <location>
        <begin position="1227"/>
        <end position="1299"/>
    </location>
</feature>
<evidence type="ECO:0000256" key="2">
    <source>
        <dbReference type="ARBA" id="ARBA00022723"/>
    </source>
</evidence>
<keyword evidence="7" id="KW-0862">Zinc</keyword>
<keyword evidence="5" id="KW-0378">Hydrolase</keyword>
<dbReference type="CDD" id="cd18008">
    <property type="entry name" value="DEXDc_SHPRH-like"/>
    <property type="match status" value="1"/>
</dbReference>
<reference evidence="14 15" key="1">
    <citation type="submission" date="2015-06" db="EMBL/GenBank/DDBJ databases">
        <title>Draft genome of the ant-associated black yeast Phialophora attae CBS 131958.</title>
        <authorList>
            <person name="Moreno L.F."/>
            <person name="Stielow B.J."/>
            <person name="de Hoog S."/>
            <person name="Vicente V.A."/>
            <person name="Weiss V.A."/>
            <person name="de Vries M."/>
            <person name="Cruz L.M."/>
            <person name="Souza E.M."/>
        </authorList>
    </citation>
    <scope>NUCLEOTIDE SEQUENCE [LARGE SCALE GENOMIC DNA]</scope>
    <source>
        <strain evidence="14 15">CBS 131958</strain>
    </source>
</reference>
<evidence type="ECO:0000256" key="9">
    <source>
        <dbReference type="PROSITE-ProRule" id="PRU00175"/>
    </source>
</evidence>
<feature type="region of interest" description="Disordered" evidence="10">
    <location>
        <begin position="511"/>
        <end position="530"/>
    </location>
</feature>
<dbReference type="PROSITE" id="PS51194">
    <property type="entry name" value="HELICASE_CTER"/>
    <property type="match status" value="1"/>
</dbReference>
<keyword evidence="6" id="KW-0347">Helicase</keyword>
<dbReference type="STRING" id="1664694.A0A0N0NJ10"/>
<protein>
    <submittedName>
        <fullName evidence="14">DNA repair protein RAD5</fullName>
    </submittedName>
</protein>
<dbReference type="GO" id="GO:0004386">
    <property type="term" value="F:helicase activity"/>
    <property type="evidence" value="ECO:0007669"/>
    <property type="project" value="UniProtKB-KW"/>
</dbReference>
<evidence type="ECO:0000256" key="8">
    <source>
        <dbReference type="ARBA" id="ARBA00022840"/>
    </source>
</evidence>
<dbReference type="InterPro" id="IPR017907">
    <property type="entry name" value="Znf_RING_CS"/>
</dbReference>
<keyword evidence="8" id="KW-0067">ATP-binding</keyword>
<comment type="caution">
    <text evidence="14">The sequence shown here is derived from an EMBL/GenBank/DDBJ whole genome shotgun (WGS) entry which is preliminary data.</text>
</comment>
<feature type="compositionally biased region" description="Basic and acidic residues" evidence="10">
    <location>
        <begin position="289"/>
        <end position="313"/>
    </location>
</feature>
<dbReference type="SUPFAM" id="SSF52540">
    <property type="entry name" value="P-loop containing nucleoside triphosphate hydrolases"/>
    <property type="match status" value="2"/>
</dbReference>
<dbReference type="Gene3D" id="3.40.50.10810">
    <property type="entry name" value="Tandem AAA-ATPase domain"/>
    <property type="match status" value="1"/>
</dbReference>
<dbReference type="RefSeq" id="XP_017996032.1">
    <property type="nucleotide sequence ID" value="XM_018141602.1"/>
</dbReference>
<evidence type="ECO:0000256" key="6">
    <source>
        <dbReference type="ARBA" id="ARBA00022806"/>
    </source>
</evidence>
<evidence type="ECO:0000259" key="11">
    <source>
        <dbReference type="PROSITE" id="PS50089"/>
    </source>
</evidence>
<dbReference type="InterPro" id="IPR014001">
    <property type="entry name" value="Helicase_ATP-bd"/>
</dbReference>
<dbReference type="Pfam" id="PF00271">
    <property type="entry name" value="Helicase_C"/>
    <property type="match status" value="1"/>
</dbReference>
<keyword evidence="3" id="KW-0547">Nucleotide-binding</keyword>
<evidence type="ECO:0000256" key="5">
    <source>
        <dbReference type="ARBA" id="ARBA00022801"/>
    </source>
</evidence>
<dbReference type="SMART" id="SM00184">
    <property type="entry name" value="RING"/>
    <property type="match status" value="1"/>
</dbReference>
<feature type="region of interest" description="Disordered" evidence="10">
    <location>
        <begin position="171"/>
        <end position="194"/>
    </location>
</feature>
<evidence type="ECO:0000256" key="3">
    <source>
        <dbReference type="ARBA" id="ARBA00022741"/>
    </source>
</evidence>
<evidence type="ECO:0000256" key="1">
    <source>
        <dbReference type="ARBA" id="ARBA00007025"/>
    </source>
</evidence>
<evidence type="ECO:0000259" key="13">
    <source>
        <dbReference type="PROSITE" id="PS51194"/>
    </source>
</evidence>
<dbReference type="Gene3D" id="3.30.40.10">
    <property type="entry name" value="Zinc/RING finger domain, C3HC4 (zinc finger)"/>
    <property type="match status" value="1"/>
</dbReference>
<keyword evidence="15" id="KW-1185">Reference proteome</keyword>
<dbReference type="GO" id="GO:0005524">
    <property type="term" value="F:ATP binding"/>
    <property type="evidence" value="ECO:0007669"/>
    <property type="project" value="UniProtKB-KW"/>
</dbReference>
<feature type="domain" description="RING-type" evidence="11">
    <location>
        <begin position="957"/>
        <end position="1002"/>
    </location>
</feature>
<dbReference type="SMART" id="SM00490">
    <property type="entry name" value="HELICc"/>
    <property type="match status" value="1"/>
</dbReference>
<dbReference type="PANTHER" id="PTHR45626">
    <property type="entry name" value="TRANSCRIPTION TERMINATION FACTOR 2-RELATED"/>
    <property type="match status" value="1"/>
</dbReference>
<dbReference type="PROSITE" id="PS50089">
    <property type="entry name" value="ZF_RING_2"/>
    <property type="match status" value="1"/>
</dbReference>
<feature type="compositionally biased region" description="Acidic residues" evidence="10">
    <location>
        <begin position="1282"/>
        <end position="1299"/>
    </location>
</feature>
<dbReference type="EMBL" id="LFJN01000034">
    <property type="protein sequence ID" value="KPI36069.1"/>
    <property type="molecule type" value="Genomic_DNA"/>
</dbReference>
<evidence type="ECO:0000256" key="7">
    <source>
        <dbReference type="ARBA" id="ARBA00022833"/>
    </source>
</evidence>
<dbReference type="Proteomes" id="UP000038010">
    <property type="component" value="Unassembled WGS sequence"/>
</dbReference>
<evidence type="ECO:0000256" key="4">
    <source>
        <dbReference type="ARBA" id="ARBA00022771"/>
    </source>
</evidence>
<dbReference type="Gene3D" id="3.40.50.300">
    <property type="entry name" value="P-loop containing nucleotide triphosphate hydrolases"/>
    <property type="match status" value="1"/>
</dbReference>
<feature type="compositionally biased region" description="Basic residues" evidence="10">
    <location>
        <begin position="363"/>
        <end position="377"/>
    </location>
</feature>
<dbReference type="InterPro" id="IPR027417">
    <property type="entry name" value="P-loop_NTPase"/>
</dbReference>
<evidence type="ECO:0000259" key="12">
    <source>
        <dbReference type="PROSITE" id="PS51192"/>
    </source>
</evidence>
<dbReference type="InterPro" id="IPR045859">
    <property type="entry name" value="RING-HC_PEX2"/>
</dbReference>
<evidence type="ECO:0000313" key="14">
    <source>
        <dbReference type="EMBL" id="KPI36069.1"/>
    </source>
</evidence>
<sequence>MDDCGDDGAAAKQRGSALPEVPTKSPTPQALTVEDLHHESMDPLTADNQEPLRSVEAQPEPAQASEHSSPKPPTEPPSDNNVPQIEQSNPPTKSSPIPSDIIEISDDEGDGENTAGAGPSTSVPPIQRTIVKKEPVPEREILETPQGSAEREIQPQRLPSLPIAESIEGIDFHATEDHGPPNIEDHGMHNGEDDEMNDAEMEQLLAEFTRNTEAMPANPQPDDLADIGDHMELDSDAEDARKKEEFKKAKRTYERRKKAGKLDMPARIAFLQAEAAEKARLNARKGKQAYREEEHSMFVSEHEDSPSDDEHGFEMLDDDILEMGPTRSVAESNLESGHMQIAPADENGAANDIDEGAQGMPAKRGRGRPRVSTHKAKATAPPTASVRGKGRGGRPRGSRTTARGRGGRKQPDRSLFQGVDSLLPYDLLGQATKNREAEAQPTSNQTRRHLALAELIASIPQEHRDQHVGDKKLLELAIKSFNGRGAMRADGEGAWRLRGMRTSLHHYQTIGAGKMRERENEGKPSGGMLSDEMGLGKTVMAIANIVDGRAPLESTHKATLIVTPAVLQQQWFNELNKHGDPKHGYLRSVMIYKASQAVAIQNPIEMLSAFDVVITSYHEIVKSYPKKEYPKHLITARAKEEWWEKHFEENKGLLHRIKWHRIVLDEAQAIKNYTSRTSEGAWKLRGRFRWTLSGTPVVNSLEEFFAYFRFLKVFATGDFDVWKTNFCKKGSTDALKRLKAMLEKMMIRRTHKDQLFGRPIIQLPPAKPVKTIELEFSVFERALYKIVRDRFIQRINTWRNGSMLAVSYSNIFVLLMRLRQLTAHMMLIQRTLKDLLQIEDLEKLWTLSNSPEMQNDPITRQQVAGLQAGYRPQEGFDQPLGASASTPQEGSSASASVNVDLASGSQVTTASSDDRHLLSVAEVPSRFNGDISQQFRRCLKAMHDDGQWEKANNRSLCPLCGQQPSNPYVTSCLHIYCFACLNQVAYESMVAGGESATCLECSCRFKKSESYAAQAFNDASKGTPVAQDMSKKRKRNKDSPEEDINWLNIANPVIQSTKTMAAVKQIKEWQAENPDNKILLFSQFRGVLRVFSKICDEEGWGHAQFHGEMTFDARNKAISRFEEDPDCKILLAAMMAGGVGLNLTMANRVILIDLWWNVAMETQAFCRVFRIGQTKDVEVVRLAVKNTIDMDILQMQKRKTLEIDSAMEKKNRVGKLTTEELLRLFAPIEDTNDGDEDCEEEQQGQGGRRSGRNRNSGRSGYAEAGAEESFIMPDDPYVAPDSDVEEGVEGGMGVEEDLA</sequence>
<evidence type="ECO:0000256" key="10">
    <source>
        <dbReference type="SAM" id="MobiDB-lite"/>
    </source>
</evidence>
<dbReference type="GO" id="GO:0008270">
    <property type="term" value="F:zinc ion binding"/>
    <property type="evidence" value="ECO:0007669"/>
    <property type="project" value="UniProtKB-KW"/>
</dbReference>
<dbReference type="GO" id="GO:0005634">
    <property type="term" value="C:nucleus"/>
    <property type="evidence" value="ECO:0007669"/>
    <property type="project" value="TreeGrafter"/>
</dbReference>
<evidence type="ECO:0000313" key="15">
    <source>
        <dbReference type="Proteomes" id="UP000038010"/>
    </source>
</evidence>
<keyword evidence="4 9" id="KW-0863">Zinc-finger</keyword>
<dbReference type="PANTHER" id="PTHR45626:SF17">
    <property type="entry name" value="HELICASE-LIKE TRANSCRIPTION FACTOR"/>
    <property type="match status" value="1"/>
</dbReference>
<feature type="compositionally biased region" description="Polar residues" evidence="10">
    <location>
        <begin position="77"/>
        <end position="92"/>
    </location>
</feature>
<dbReference type="InterPro" id="IPR000330">
    <property type="entry name" value="SNF2_N"/>
</dbReference>
<feature type="region of interest" description="Disordered" evidence="10">
    <location>
        <begin position="876"/>
        <end position="896"/>
    </location>
</feature>
<dbReference type="InterPro" id="IPR001650">
    <property type="entry name" value="Helicase_C-like"/>
</dbReference>
<feature type="region of interest" description="Disordered" evidence="10">
    <location>
        <begin position="346"/>
        <end position="418"/>
    </location>
</feature>
<dbReference type="PROSITE" id="PS00518">
    <property type="entry name" value="ZF_RING_1"/>
    <property type="match status" value="1"/>
</dbReference>
<feature type="compositionally biased region" description="Acidic residues" evidence="10">
    <location>
        <begin position="1230"/>
        <end position="1242"/>
    </location>
</feature>
<dbReference type="GO" id="GO:0006281">
    <property type="term" value="P:DNA repair"/>
    <property type="evidence" value="ECO:0007669"/>
    <property type="project" value="TreeGrafter"/>
</dbReference>
<dbReference type="InterPro" id="IPR013083">
    <property type="entry name" value="Znf_RING/FYVE/PHD"/>
</dbReference>
<dbReference type="CDD" id="cd16526">
    <property type="entry name" value="RING-HC_PEX2"/>
    <property type="match status" value="1"/>
</dbReference>
<dbReference type="OrthoDB" id="1699231at2759"/>
<dbReference type="GO" id="GO:0016787">
    <property type="term" value="F:hydrolase activity"/>
    <property type="evidence" value="ECO:0007669"/>
    <property type="project" value="UniProtKB-KW"/>
</dbReference>
<feature type="region of interest" description="Disordered" evidence="10">
    <location>
        <begin position="1"/>
        <end position="155"/>
    </location>
</feature>
<feature type="compositionally biased region" description="Basic and acidic residues" evidence="10">
    <location>
        <begin position="131"/>
        <end position="142"/>
    </location>
</feature>
<feature type="domain" description="Helicase ATP-binding" evidence="12">
    <location>
        <begin position="518"/>
        <end position="714"/>
    </location>
</feature>